<feature type="region of interest" description="Disordered" evidence="1">
    <location>
        <begin position="1"/>
        <end position="39"/>
    </location>
</feature>
<dbReference type="STRING" id="504798.SAMN05421871_11183"/>
<evidence type="ECO:0000313" key="2">
    <source>
        <dbReference type="EMBL" id="SDP49598.1"/>
    </source>
</evidence>
<evidence type="ECO:0000256" key="1">
    <source>
        <dbReference type="SAM" id="MobiDB-lite"/>
    </source>
</evidence>
<name>A0A1H0T7M0_9PSEU</name>
<protein>
    <submittedName>
        <fullName evidence="2">Uncharacterized protein</fullName>
    </submittedName>
</protein>
<keyword evidence="3" id="KW-1185">Reference proteome</keyword>
<sequence>MKEKRSTSVQLPISRSSQAGDVLHSKSENSTGHPETRSGLEGEIEYLTPEKFVDHHILDRVPWLFPSWWSYREWKSELAAGLNVDPHDIIVVGSAALGFSLAPSKDLSAFHDGSDIDVAVISTWHFEAAWRELRAIDAIDRLHRGGAEADYLSWHRRDLVYSGAIATDKVLHLLSFGHLWTIAFAHAANRDPTIGREIRARIYRDCESLRIYNVKNVRKLRNRLIYASIDEDEPDDATN</sequence>
<dbReference type="AlphaFoldDB" id="A0A1H0T7M0"/>
<dbReference type="Proteomes" id="UP000199651">
    <property type="component" value="Unassembled WGS sequence"/>
</dbReference>
<evidence type="ECO:0000313" key="3">
    <source>
        <dbReference type="Proteomes" id="UP000199651"/>
    </source>
</evidence>
<organism evidence="2 3">
    <name type="scientific">Actinokineospora alba</name>
    <dbReference type="NCBI Taxonomy" id="504798"/>
    <lineage>
        <taxon>Bacteria</taxon>
        <taxon>Bacillati</taxon>
        <taxon>Actinomycetota</taxon>
        <taxon>Actinomycetes</taxon>
        <taxon>Pseudonocardiales</taxon>
        <taxon>Pseudonocardiaceae</taxon>
        <taxon>Actinokineospora</taxon>
    </lineage>
</organism>
<dbReference type="EMBL" id="FNJB01000009">
    <property type="protein sequence ID" value="SDP49598.1"/>
    <property type="molecule type" value="Genomic_DNA"/>
</dbReference>
<feature type="compositionally biased region" description="Polar residues" evidence="1">
    <location>
        <begin position="7"/>
        <end position="19"/>
    </location>
</feature>
<proteinExistence type="predicted"/>
<gene>
    <name evidence="2" type="ORF">SAMN05192558_109292</name>
</gene>
<accession>A0A1H0T7M0</accession>
<reference evidence="3" key="1">
    <citation type="submission" date="2016-10" db="EMBL/GenBank/DDBJ databases">
        <authorList>
            <person name="Varghese N."/>
            <person name="Submissions S."/>
        </authorList>
    </citation>
    <scope>NUCLEOTIDE SEQUENCE [LARGE SCALE GENOMIC DNA]</scope>
    <source>
        <strain evidence="3">IBRC-M 10655</strain>
    </source>
</reference>